<sequence>MFGFAILVSTVAAIMASGVPSEWCEEDHNVFVEEDCYDNLISCDFLPSGGIKTNFKVVIHELRVQPVREIGSLISIGMLK</sequence>
<evidence type="ECO:0000313" key="3">
    <source>
        <dbReference type="Proteomes" id="UP000007800"/>
    </source>
</evidence>
<feature type="signal peptide" evidence="1">
    <location>
        <begin position="1"/>
        <end position="16"/>
    </location>
</feature>
<keyword evidence="1" id="KW-0732">Signal</keyword>
<dbReference type="AlphaFoldDB" id="C5KNH2"/>
<accession>C5KNH2</accession>
<evidence type="ECO:0000313" key="2">
    <source>
        <dbReference type="EMBL" id="EER13987.1"/>
    </source>
</evidence>
<dbReference type="Proteomes" id="UP000007800">
    <property type="component" value="Unassembled WGS sequence"/>
</dbReference>
<protein>
    <submittedName>
        <fullName evidence="2">Uncharacterized protein</fullName>
    </submittedName>
</protein>
<reference evidence="2 3" key="1">
    <citation type="submission" date="2008-07" db="EMBL/GenBank/DDBJ databases">
        <authorList>
            <person name="El-Sayed N."/>
            <person name="Caler E."/>
            <person name="Inman J."/>
            <person name="Amedeo P."/>
            <person name="Hass B."/>
            <person name="Wortman J."/>
        </authorList>
    </citation>
    <scope>NUCLEOTIDE SEQUENCE [LARGE SCALE GENOMIC DNA]</scope>
    <source>
        <strain evidence="3">ATCC 50983 / TXsc</strain>
    </source>
</reference>
<dbReference type="EMBL" id="GG674604">
    <property type="protein sequence ID" value="EER13987.1"/>
    <property type="molecule type" value="Genomic_DNA"/>
</dbReference>
<feature type="chain" id="PRO_5002952003" evidence="1">
    <location>
        <begin position="17"/>
        <end position="80"/>
    </location>
</feature>
<gene>
    <name evidence="2" type="ORF">Pmar_PMAR022519</name>
</gene>
<dbReference type="InParanoid" id="C5KNH2"/>
<dbReference type="RefSeq" id="XP_002782192.1">
    <property type="nucleotide sequence ID" value="XM_002782146.1"/>
</dbReference>
<dbReference type="GeneID" id="9059779"/>
<proteinExistence type="predicted"/>
<evidence type="ECO:0000256" key="1">
    <source>
        <dbReference type="SAM" id="SignalP"/>
    </source>
</evidence>
<name>C5KNH2_PERM5</name>
<organism evidence="3">
    <name type="scientific">Perkinsus marinus (strain ATCC 50983 / TXsc)</name>
    <dbReference type="NCBI Taxonomy" id="423536"/>
    <lineage>
        <taxon>Eukaryota</taxon>
        <taxon>Sar</taxon>
        <taxon>Alveolata</taxon>
        <taxon>Perkinsozoa</taxon>
        <taxon>Perkinsea</taxon>
        <taxon>Perkinsida</taxon>
        <taxon>Perkinsidae</taxon>
        <taxon>Perkinsus</taxon>
    </lineage>
</organism>
<keyword evidence="3" id="KW-1185">Reference proteome</keyword>